<evidence type="ECO:0000313" key="2">
    <source>
        <dbReference type="EMBL" id="MPC12215.1"/>
    </source>
</evidence>
<gene>
    <name evidence="2" type="ORF">E2C01_004894</name>
</gene>
<feature type="compositionally biased region" description="Pro residues" evidence="1">
    <location>
        <begin position="63"/>
        <end position="73"/>
    </location>
</feature>
<keyword evidence="3" id="KW-1185">Reference proteome</keyword>
<accession>A0A5B7CSJ8</accession>
<dbReference type="Proteomes" id="UP000324222">
    <property type="component" value="Unassembled WGS sequence"/>
</dbReference>
<feature type="region of interest" description="Disordered" evidence="1">
    <location>
        <begin position="50"/>
        <end position="73"/>
    </location>
</feature>
<comment type="caution">
    <text evidence="2">The sequence shown here is derived from an EMBL/GenBank/DDBJ whole genome shotgun (WGS) entry which is preliminary data.</text>
</comment>
<protein>
    <submittedName>
        <fullName evidence="2">Uncharacterized protein</fullName>
    </submittedName>
</protein>
<organism evidence="2 3">
    <name type="scientific">Portunus trituberculatus</name>
    <name type="common">Swimming crab</name>
    <name type="synonym">Neptunus trituberculatus</name>
    <dbReference type="NCBI Taxonomy" id="210409"/>
    <lineage>
        <taxon>Eukaryota</taxon>
        <taxon>Metazoa</taxon>
        <taxon>Ecdysozoa</taxon>
        <taxon>Arthropoda</taxon>
        <taxon>Crustacea</taxon>
        <taxon>Multicrustacea</taxon>
        <taxon>Malacostraca</taxon>
        <taxon>Eumalacostraca</taxon>
        <taxon>Eucarida</taxon>
        <taxon>Decapoda</taxon>
        <taxon>Pleocyemata</taxon>
        <taxon>Brachyura</taxon>
        <taxon>Eubrachyura</taxon>
        <taxon>Portunoidea</taxon>
        <taxon>Portunidae</taxon>
        <taxon>Portuninae</taxon>
        <taxon>Portunus</taxon>
    </lineage>
</organism>
<dbReference type="AlphaFoldDB" id="A0A5B7CSJ8"/>
<proteinExistence type="predicted"/>
<evidence type="ECO:0000256" key="1">
    <source>
        <dbReference type="SAM" id="MobiDB-lite"/>
    </source>
</evidence>
<dbReference type="EMBL" id="VSRR010000203">
    <property type="protein sequence ID" value="MPC12215.1"/>
    <property type="molecule type" value="Genomic_DNA"/>
</dbReference>
<name>A0A5B7CSJ8_PORTR</name>
<reference evidence="2 3" key="1">
    <citation type="submission" date="2019-05" db="EMBL/GenBank/DDBJ databases">
        <title>Another draft genome of Portunus trituberculatus and its Hox gene families provides insights of decapod evolution.</title>
        <authorList>
            <person name="Jeong J.-H."/>
            <person name="Song I."/>
            <person name="Kim S."/>
            <person name="Choi T."/>
            <person name="Kim D."/>
            <person name="Ryu S."/>
            <person name="Kim W."/>
        </authorList>
    </citation>
    <scope>NUCLEOTIDE SEQUENCE [LARGE SCALE GENOMIC DNA]</scope>
    <source>
        <tissue evidence="2">Muscle</tissue>
    </source>
</reference>
<evidence type="ECO:0000313" key="3">
    <source>
        <dbReference type="Proteomes" id="UP000324222"/>
    </source>
</evidence>
<sequence length="91" mass="10048">MDLIREDLTERRLRFKSRQFHTAVTAVMAARYSHLPAVSLSCTSTPVFPHPLPLPHQPGTRPGAPPSPSSPAPPIILPSLSVYNSYLLDIY</sequence>